<protein>
    <submittedName>
        <fullName evidence="2">Uncharacterized protein</fullName>
    </submittedName>
</protein>
<gene>
    <name evidence="2" type="primary">P0666G10.102</name>
    <name evidence="3" type="ORF">P0665C04.35</name>
</gene>
<dbReference type="EMBL" id="AP004464">
    <property type="protein sequence ID" value="BAD01245.1"/>
    <property type="molecule type" value="Genomic_DNA"/>
</dbReference>
<name>Q84QM5_ORYSJ</name>
<proteinExistence type="predicted"/>
<feature type="compositionally biased region" description="Low complexity" evidence="1">
    <location>
        <begin position="32"/>
        <end position="58"/>
    </location>
</feature>
<reference evidence="4" key="3">
    <citation type="journal article" date="2005" name="Nature">
        <title>The map-based sequence of the rice genome.</title>
        <authorList>
            <consortium name="International rice genome sequencing project (IRGSP)"/>
            <person name="Matsumoto T."/>
            <person name="Wu J."/>
            <person name="Kanamori H."/>
            <person name="Katayose Y."/>
            <person name="Fujisawa M."/>
            <person name="Namiki N."/>
            <person name="Mizuno H."/>
            <person name="Yamamoto K."/>
            <person name="Antonio B.A."/>
            <person name="Baba T."/>
            <person name="Sakata K."/>
            <person name="Nagamura Y."/>
            <person name="Aoki H."/>
            <person name="Arikawa K."/>
            <person name="Arita K."/>
            <person name="Bito T."/>
            <person name="Chiden Y."/>
            <person name="Fujitsuka N."/>
            <person name="Fukunaka R."/>
            <person name="Hamada M."/>
            <person name="Harada C."/>
            <person name="Hayashi A."/>
            <person name="Hijishita S."/>
            <person name="Honda M."/>
            <person name="Hosokawa S."/>
            <person name="Ichikawa Y."/>
            <person name="Idonuma A."/>
            <person name="Iijima M."/>
            <person name="Ikeda M."/>
            <person name="Ikeno M."/>
            <person name="Ito K."/>
            <person name="Ito S."/>
            <person name="Ito T."/>
            <person name="Ito Y."/>
            <person name="Ito Y."/>
            <person name="Iwabuchi A."/>
            <person name="Kamiya K."/>
            <person name="Karasawa W."/>
            <person name="Kurita K."/>
            <person name="Katagiri S."/>
            <person name="Kikuta A."/>
            <person name="Kobayashi H."/>
            <person name="Kobayashi N."/>
            <person name="Machita K."/>
            <person name="Maehara T."/>
            <person name="Masukawa M."/>
            <person name="Mizubayashi T."/>
            <person name="Mukai Y."/>
            <person name="Nagasaki H."/>
            <person name="Nagata Y."/>
            <person name="Naito S."/>
            <person name="Nakashima M."/>
            <person name="Nakama Y."/>
            <person name="Nakamichi Y."/>
            <person name="Nakamura M."/>
            <person name="Meguro A."/>
            <person name="Negishi M."/>
            <person name="Ohta I."/>
            <person name="Ohta T."/>
            <person name="Okamoto M."/>
            <person name="Ono N."/>
            <person name="Saji S."/>
            <person name="Sakaguchi M."/>
            <person name="Sakai K."/>
            <person name="Shibata M."/>
            <person name="Shimokawa T."/>
            <person name="Song J."/>
            <person name="Takazaki Y."/>
            <person name="Terasawa K."/>
            <person name="Tsugane M."/>
            <person name="Tsuji K."/>
            <person name="Ueda S."/>
            <person name="Waki K."/>
            <person name="Yamagata H."/>
            <person name="Yamamoto M."/>
            <person name="Yamamoto S."/>
            <person name="Yamane H."/>
            <person name="Yoshiki S."/>
            <person name="Yoshihara R."/>
            <person name="Yukawa K."/>
            <person name="Zhong H."/>
            <person name="Yano M."/>
            <person name="Yuan Q."/>
            <person name="Ouyang S."/>
            <person name="Liu J."/>
            <person name="Jones K.M."/>
            <person name="Gansberger K."/>
            <person name="Moffat K."/>
            <person name="Hill J."/>
            <person name="Bera J."/>
            <person name="Fadrosh D."/>
            <person name="Jin S."/>
            <person name="Johri S."/>
            <person name="Kim M."/>
            <person name="Overton L."/>
            <person name="Reardon M."/>
            <person name="Tsitrin T."/>
            <person name="Vuong H."/>
            <person name="Weaver B."/>
            <person name="Ciecko A."/>
            <person name="Tallon L."/>
            <person name="Jackson J."/>
            <person name="Pai G."/>
            <person name="Aken S.V."/>
            <person name="Utterback T."/>
            <person name="Reidmuller S."/>
            <person name="Feldblyum T."/>
            <person name="Hsiao J."/>
            <person name="Zismann V."/>
            <person name="Iobst S."/>
            <person name="de Vazeille A.R."/>
            <person name="Buell C.R."/>
            <person name="Ying K."/>
            <person name="Li Y."/>
            <person name="Lu T."/>
            <person name="Huang Y."/>
            <person name="Zhao Q."/>
            <person name="Feng Q."/>
            <person name="Zhang L."/>
            <person name="Zhu J."/>
            <person name="Weng Q."/>
            <person name="Mu J."/>
            <person name="Lu Y."/>
            <person name="Fan D."/>
            <person name="Liu Y."/>
            <person name="Guan J."/>
            <person name="Zhang Y."/>
            <person name="Yu S."/>
            <person name="Liu X."/>
            <person name="Zhang Y."/>
            <person name="Hong G."/>
            <person name="Han B."/>
            <person name="Choisne N."/>
            <person name="Demange N."/>
            <person name="Orjeda G."/>
            <person name="Samain S."/>
            <person name="Cattolico L."/>
            <person name="Pelletier E."/>
            <person name="Couloux A."/>
            <person name="Segurens B."/>
            <person name="Wincker P."/>
            <person name="D'Hont A."/>
            <person name="Scarpelli C."/>
            <person name="Weissenbach J."/>
            <person name="Salanoubat M."/>
            <person name="Quetier F."/>
            <person name="Yu Y."/>
            <person name="Kim H.R."/>
            <person name="Rambo T."/>
            <person name="Currie J."/>
            <person name="Collura K."/>
            <person name="Luo M."/>
            <person name="Yang T."/>
            <person name="Ammiraju J.S.S."/>
            <person name="Engler F."/>
            <person name="Soderlund C."/>
            <person name="Wing R.A."/>
            <person name="Palmer L.E."/>
            <person name="de la Bastide M."/>
            <person name="Spiegel L."/>
            <person name="Nascimento L."/>
            <person name="Zutavern T."/>
            <person name="O'Shaughnessy A."/>
            <person name="Dike S."/>
            <person name="Dedhia N."/>
            <person name="Preston R."/>
            <person name="Balija V."/>
            <person name="McCombie W.R."/>
            <person name="Chow T."/>
            <person name="Chen H."/>
            <person name="Chung M."/>
            <person name="Chen C."/>
            <person name="Shaw J."/>
            <person name="Wu H."/>
            <person name="Hsiao K."/>
            <person name="Chao Y."/>
            <person name="Chu M."/>
            <person name="Cheng C."/>
            <person name="Hour A."/>
            <person name="Lee P."/>
            <person name="Lin S."/>
            <person name="Lin Y."/>
            <person name="Liou J."/>
            <person name="Liu S."/>
            <person name="Hsing Y."/>
            <person name="Raghuvanshi S."/>
            <person name="Mohanty A."/>
            <person name="Bharti A.K."/>
            <person name="Gaur A."/>
            <person name="Gupta V."/>
            <person name="Kumar D."/>
            <person name="Ravi V."/>
            <person name="Vij S."/>
            <person name="Kapur A."/>
            <person name="Khurana P."/>
            <person name="Khurana P."/>
            <person name="Khurana J.P."/>
            <person name="Tyagi A.K."/>
            <person name="Gaikwad K."/>
            <person name="Singh A."/>
            <person name="Dalal V."/>
            <person name="Srivastava S."/>
            <person name="Dixit A."/>
            <person name="Pal A.K."/>
            <person name="Ghazi I.A."/>
            <person name="Yadav M."/>
            <person name="Pandit A."/>
            <person name="Bhargava A."/>
            <person name="Sureshbabu K."/>
            <person name="Batra K."/>
            <person name="Sharma T.R."/>
            <person name="Mohapatra T."/>
            <person name="Singh N.K."/>
            <person name="Messing J."/>
            <person name="Nelson A.B."/>
            <person name="Fuks G."/>
            <person name="Kavchok S."/>
            <person name="Keizer G."/>
            <person name="Linton E."/>
            <person name="Llaca V."/>
            <person name="Song R."/>
            <person name="Tanyolac B."/>
            <person name="Young S."/>
            <person name="Ho-Il K."/>
            <person name="Hahn J.H."/>
            <person name="Sangsakoo G."/>
            <person name="Vanavichit A."/>
            <person name="de Mattos Luiz.A.T."/>
            <person name="Zimmer P.D."/>
            <person name="Malone G."/>
            <person name="Dellagostin O."/>
            <person name="de Oliveira A.C."/>
            <person name="Bevan M."/>
            <person name="Bancroft I."/>
            <person name="Minx P."/>
            <person name="Cordum H."/>
            <person name="Wilson R."/>
            <person name="Cheng Z."/>
            <person name="Jin W."/>
            <person name="Jiang J."/>
            <person name="Leong S.A."/>
            <person name="Iwama H."/>
            <person name="Gojobori T."/>
            <person name="Itoh T."/>
            <person name="Niimura Y."/>
            <person name="Fujii Y."/>
            <person name="Habara T."/>
            <person name="Sakai H."/>
            <person name="Sato Y."/>
            <person name="Wilson G."/>
            <person name="Kumar K."/>
            <person name="McCouch S."/>
            <person name="Juretic N."/>
            <person name="Hoen D."/>
            <person name="Wright S."/>
            <person name="Bruskiewich R."/>
            <person name="Bureau T."/>
            <person name="Miyao A."/>
            <person name="Hirochika H."/>
            <person name="Nishikawa T."/>
            <person name="Kadowaki K."/>
            <person name="Sugiura M."/>
            <person name="Burr B."/>
            <person name="Sasaki T."/>
        </authorList>
    </citation>
    <scope>NUCLEOTIDE SEQUENCE [LARGE SCALE GENOMIC DNA]</scope>
    <source>
        <strain evidence="4">cv. Nipponbare</strain>
    </source>
</reference>
<feature type="region of interest" description="Disordered" evidence="1">
    <location>
        <begin position="182"/>
        <end position="240"/>
    </location>
</feature>
<evidence type="ECO:0000313" key="2">
    <source>
        <dbReference type="EMBL" id="BAC75846.1"/>
    </source>
</evidence>
<sequence length="263" mass="27745">MPASSPRASEAPREAEAELLRRREAETKAERAAGSGRRSSHGPCPSSSSSSSTSLSTSVAALGRPPTTALARGDARAPLLPCRRPPARHRRLYMLPVATLSPPRHPRSSASAAGRPRRLRLCLSRPSPPSSSSSSTSSSYTVPPPPPAVCLCAPITVDAWLAAVEPRQGRAWPTEAAEARLASGGGGAACGPRRRWSRAQPAETAKPRGAGRRAEEALAAGPCAAGGGGSARGERRRWSARGRRRCLLPRREEAGRREGIERR</sequence>
<dbReference type="AlphaFoldDB" id="Q84QM5"/>
<dbReference type="EMBL" id="AP004592">
    <property type="protein sequence ID" value="BAC75846.1"/>
    <property type="molecule type" value="Genomic_DNA"/>
</dbReference>
<reference evidence="3" key="1">
    <citation type="submission" date="2001-12" db="EMBL/GenBank/DDBJ databases">
        <title>Oryza sativa nipponbare(GA3) genomic DNA, chromosome 8, PAC clone:P0665C04.</title>
        <authorList>
            <person name="Sasaki T."/>
            <person name="Matsumoto T."/>
            <person name="Yamamoto K."/>
        </authorList>
    </citation>
    <scope>NUCLEOTIDE SEQUENCE</scope>
</reference>
<reference evidence="2" key="2">
    <citation type="submission" date="2001-12" db="EMBL/GenBank/DDBJ databases">
        <title>Oryza sativa nipponbare(GA3) genomic DNA, chromosome 8, PAC clone:P0666G10.</title>
        <authorList>
            <person name="Sasaki T."/>
            <person name="Matsumoto T."/>
            <person name="Yamamoto K."/>
        </authorList>
    </citation>
    <scope>NUCLEOTIDE SEQUENCE</scope>
</reference>
<feature type="compositionally biased region" description="Basic and acidic residues" evidence="1">
    <location>
        <begin position="10"/>
        <end position="31"/>
    </location>
</feature>
<organism evidence="2 4">
    <name type="scientific">Oryza sativa subsp. japonica</name>
    <name type="common">Rice</name>
    <dbReference type="NCBI Taxonomy" id="39947"/>
    <lineage>
        <taxon>Eukaryota</taxon>
        <taxon>Viridiplantae</taxon>
        <taxon>Streptophyta</taxon>
        <taxon>Embryophyta</taxon>
        <taxon>Tracheophyta</taxon>
        <taxon>Spermatophyta</taxon>
        <taxon>Magnoliopsida</taxon>
        <taxon>Liliopsida</taxon>
        <taxon>Poales</taxon>
        <taxon>Poaceae</taxon>
        <taxon>BOP clade</taxon>
        <taxon>Oryzoideae</taxon>
        <taxon>Oryzeae</taxon>
        <taxon>Oryzinae</taxon>
        <taxon>Oryza</taxon>
        <taxon>Oryza sativa</taxon>
    </lineage>
</organism>
<dbReference type="Proteomes" id="UP000000763">
    <property type="component" value="Chromosome 8"/>
</dbReference>
<feature type="compositionally biased region" description="Low complexity" evidence="1">
    <location>
        <begin position="121"/>
        <end position="141"/>
    </location>
</feature>
<feature type="region of interest" description="Disordered" evidence="1">
    <location>
        <begin position="1"/>
        <end position="143"/>
    </location>
</feature>
<accession>Q84QM5</accession>
<evidence type="ECO:0000313" key="4">
    <source>
        <dbReference type="Proteomes" id="UP000000763"/>
    </source>
</evidence>
<reference evidence="4" key="4">
    <citation type="journal article" date="2008" name="Nucleic Acids Res.">
        <title>The rice annotation project database (RAP-DB): 2008 update.</title>
        <authorList>
            <consortium name="The rice annotation project (RAP)"/>
        </authorList>
    </citation>
    <scope>GENOME REANNOTATION</scope>
    <source>
        <strain evidence="4">cv. Nipponbare</strain>
    </source>
</reference>
<evidence type="ECO:0000256" key="1">
    <source>
        <dbReference type="SAM" id="MobiDB-lite"/>
    </source>
</evidence>
<evidence type="ECO:0000313" key="3">
    <source>
        <dbReference type="EMBL" id="BAD01245.1"/>
    </source>
</evidence>